<dbReference type="PANTHER" id="PTHR42749">
    <property type="entry name" value="CELL SHAPE-DETERMINING PROTEIN MREB"/>
    <property type="match status" value="1"/>
</dbReference>
<evidence type="ECO:0000256" key="6">
    <source>
        <dbReference type="HAMAP-Rule" id="MF_02207"/>
    </source>
</evidence>
<evidence type="ECO:0000256" key="4">
    <source>
        <dbReference type="ARBA" id="ARBA00022960"/>
    </source>
</evidence>
<sequence length="341" mass="35243">MSLSLEQLRRCSVAVDLGAARTRVYLKGTGLIVDEPSVCAVNLRTGGLIAVGTPAENMAGRTPGHIAVVRPISGGAVVDITMAQRMLRQFVGEKVRRAWRRKPLLRAAACTPFDAHPLAQTAAVETLTGLGARRVELVDTLVAAAVGCGLPVEQPEATMIVVCGATTTQVAVLSLGALVAAESVPVGGDAIDRAVVQHLRTRHEVMLAGHSVRPLHLVLSGPDAASGAEVHGRDVVTGRARSVRVDADGVRNATHVPMTAVIDTIGSVLRRCPPDLVADLGDRGIMLAGGSARLPGLDSMIGQATGMPVHVAERPDICAVEGLGAMLEGKVRPLPVGPPAA</sequence>
<dbReference type="EMBL" id="JACYXC010000001">
    <property type="protein sequence ID" value="MBH5335746.1"/>
    <property type="molecule type" value="Genomic_DNA"/>
</dbReference>
<keyword evidence="4 6" id="KW-0133">Cell shape</keyword>
<dbReference type="Proteomes" id="UP000807371">
    <property type="component" value="Unassembled WGS sequence"/>
</dbReference>
<dbReference type="PRINTS" id="PR01652">
    <property type="entry name" value="SHAPEPROTEIN"/>
</dbReference>
<comment type="caution">
    <text evidence="7">The sequence shown here is derived from an EMBL/GenBank/DDBJ whole genome shotgun (WGS) entry which is preliminary data.</text>
</comment>
<keyword evidence="2 6" id="KW-0547">Nucleotide-binding</keyword>
<comment type="subunit">
    <text evidence="6">Forms polymers.</text>
</comment>
<gene>
    <name evidence="6" type="primary">mreB</name>
    <name evidence="7" type="ORF">IHE55_13445</name>
</gene>
<evidence type="ECO:0000313" key="7">
    <source>
        <dbReference type="EMBL" id="MBH5335746.1"/>
    </source>
</evidence>
<dbReference type="Pfam" id="PF06723">
    <property type="entry name" value="MreB_Mbl"/>
    <property type="match status" value="1"/>
</dbReference>
<evidence type="ECO:0000256" key="5">
    <source>
        <dbReference type="ARBA" id="ARBA00023458"/>
    </source>
</evidence>
<dbReference type="Gene3D" id="3.30.420.40">
    <property type="match status" value="3"/>
</dbReference>
<evidence type="ECO:0000256" key="2">
    <source>
        <dbReference type="ARBA" id="ARBA00022741"/>
    </source>
</evidence>
<dbReference type="InterPro" id="IPR043129">
    <property type="entry name" value="ATPase_NBD"/>
</dbReference>
<name>A0ABS0NKR7_9ACTN</name>
<dbReference type="InterPro" id="IPR056546">
    <property type="entry name" value="MreB_MamK-like"/>
</dbReference>
<evidence type="ECO:0000313" key="8">
    <source>
        <dbReference type="Proteomes" id="UP000807371"/>
    </source>
</evidence>
<comment type="subcellular location">
    <subcellularLocation>
        <location evidence="6">Cytoplasm</location>
    </subcellularLocation>
    <text evidence="6">Membrane-associated.</text>
</comment>
<proteinExistence type="inferred from homology"/>
<reference evidence="7 8" key="1">
    <citation type="submission" date="2020-09" db="EMBL/GenBank/DDBJ databases">
        <title>Biosynthesis of the nuclear factor of activated T cells inhibitor NFAT-133 and its congeners in Streptomyces pactum.</title>
        <authorList>
            <person name="Zhou W."/>
            <person name="Posri P."/>
            <person name="Abugrain M.E."/>
            <person name="Weisberg A.J."/>
            <person name="Chang J.H."/>
            <person name="Mahmud T."/>
        </authorList>
    </citation>
    <scope>NUCLEOTIDE SEQUENCE [LARGE SCALE GENOMIC DNA]</scope>
    <source>
        <strain evidence="7 8">ATCC 27456</strain>
    </source>
</reference>
<protein>
    <recommendedName>
        <fullName evidence="6">Cell shape-determining protein MreB</fullName>
    </recommendedName>
</protein>
<accession>A0ABS0NKR7</accession>
<comment type="function">
    <text evidence="6">Forms membrane-associated dynamic filaments that are essential for cell shape determination. Acts by regulating cell wall synthesis and cell elongation, and thus cell shape. A feedback loop between cell geometry and MreB localization may maintain elongated cell shape by targeting cell wall growth to regions of negative cell wall curvature.</text>
</comment>
<evidence type="ECO:0000256" key="1">
    <source>
        <dbReference type="ARBA" id="ARBA00022490"/>
    </source>
</evidence>
<evidence type="ECO:0000256" key="3">
    <source>
        <dbReference type="ARBA" id="ARBA00022840"/>
    </source>
</evidence>
<comment type="caution">
    <text evidence="6">Lacks conserved residue(s) required for the propagation of feature annotation.</text>
</comment>
<keyword evidence="1 6" id="KW-0963">Cytoplasm</keyword>
<dbReference type="PANTHER" id="PTHR42749:SF1">
    <property type="entry name" value="CELL SHAPE-DETERMINING PROTEIN MREB"/>
    <property type="match status" value="1"/>
</dbReference>
<dbReference type="InterPro" id="IPR004753">
    <property type="entry name" value="MreB"/>
</dbReference>
<dbReference type="RefSeq" id="WP_197989252.1">
    <property type="nucleotide sequence ID" value="NZ_JACYXC010000001.1"/>
</dbReference>
<keyword evidence="3 6" id="KW-0067">ATP-binding</keyword>
<dbReference type="HAMAP" id="MF_02207">
    <property type="entry name" value="MreB"/>
    <property type="match status" value="1"/>
</dbReference>
<keyword evidence="8" id="KW-1185">Reference proteome</keyword>
<dbReference type="SUPFAM" id="SSF53067">
    <property type="entry name" value="Actin-like ATPase domain"/>
    <property type="match status" value="2"/>
</dbReference>
<organism evidence="7 8">
    <name type="scientific">Streptomyces pactum</name>
    <dbReference type="NCBI Taxonomy" id="68249"/>
    <lineage>
        <taxon>Bacteria</taxon>
        <taxon>Bacillati</taxon>
        <taxon>Actinomycetota</taxon>
        <taxon>Actinomycetes</taxon>
        <taxon>Kitasatosporales</taxon>
        <taxon>Streptomycetaceae</taxon>
        <taxon>Streptomyces</taxon>
    </lineage>
</organism>
<comment type="similarity">
    <text evidence="5 6">Belongs to the FtsA/MreB family.</text>
</comment>